<evidence type="ECO:0000259" key="1">
    <source>
        <dbReference type="Pfam" id="PF01370"/>
    </source>
</evidence>
<dbReference type="InterPro" id="IPR036291">
    <property type="entry name" value="NAD(P)-bd_dom_sf"/>
</dbReference>
<evidence type="ECO:0000313" key="3">
    <source>
        <dbReference type="Proteomes" id="UP000287247"/>
    </source>
</evidence>
<keyword evidence="3" id="KW-1185">Reference proteome</keyword>
<sequence>MTEQKEKKQLDKIAVIGCGYVGKAAASYWHQQGHFVTGTTTREEKVSELEKFTDQTIILTGDNLSAIESVIENQDTILVSVAPISDHQVDAETYGKTYLPTSKNLVTALSNNQTVKQIIYISSGSVYGDKKGDWVGQQPTVNRSTDVTGA</sequence>
<dbReference type="Gene3D" id="3.40.50.720">
    <property type="entry name" value="NAD(P)-binding Rossmann-like Domain"/>
    <property type="match status" value="1"/>
</dbReference>
<dbReference type="EMBL" id="BDQK01000001">
    <property type="protein sequence ID" value="GBF78992.1"/>
    <property type="molecule type" value="Genomic_DNA"/>
</dbReference>
<reference evidence="3" key="1">
    <citation type="submission" date="2017-05" db="EMBL/GenBank/DDBJ databases">
        <title>Physiological properties and genetic analysis related to exopolysaccharide production of fresh-water unicellular cyanobacterium Aphanothece sacrum, Suizenji Nori, that has been cultured as a food source in Japan.</title>
        <authorList>
            <person name="Kanesaki Y."/>
            <person name="Yoshikawa S."/>
            <person name="Ohki K."/>
        </authorList>
    </citation>
    <scope>NUCLEOTIDE SEQUENCE [LARGE SCALE GENOMIC DNA]</scope>
    <source>
        <strain evidence="3">FPU1</strain>
    </source>
</reference>
<protein>
    <submittedName>
        <fullName evidence="2">Epimerase</fullName>
    </submittedName>
</protein>
<dbReference type="SUPFAM" id="SSF51735">
    <property type="entry name" value="NAD(P)-binding Rossmann-fold domains"/>
    <property type="match status" value="1"/>
</dbReference>
<dbReference type="Proteomes" id="UP000287247">
    <property type="component" value="Unassembled WGS sequence"/>
</dbReference>
<dbReference type="InterPro" id="IPR001509">
    <property type="entry name" value="Epimerase_deHydtase"/>
</dbReference>
<evidence type="ECO:0000313" key="2">
    <source>
        <dbReference type="EMBL" id="GBF78992.1"/>
    </source>
</evidence>
<accession>A0A401ICL7</accession>
<comment type="caution">
    <text evidence="2">The sequence shown here is derived from an EMBL/GenBank/DDBJ whole genome shotgun (WGS) entry which is preliminary data.</text>
</comment>
<dbReference type="AlphaFoldDB" id="A0A401ICL7"/>
<dbReference type="RefSeq" id="WP_124973199.1">
    <property type="nucleotide sequence ID" value="NZ_BDQK01000001.1"/>
</dbReference>
<gene>
    <name evidence="2" type="ORF">AsFPU1_0384</name>
</gene>
<name>A0A401ICL7_APHSA</name>
<feature type="domain" description="NAD-dependent epimerase/dehydratase" evidence="1">
    <location>
        <begin position="15"/>
        <end position="132"/>
    </location>
</feature>
<organism evidence="2 3">
    <name type="scientific">Aphanothece sacrum FPU1</name>
    <dbReference type="NCBI Taxonomy" id="1920663"/>
    <lineage>
        <taxon>Bacteria</taxon>
        <taxon>Bacillati</taxon>
        <taxon>Cyanobacteriota</taxon>
        <taxon>Cyanophyceae</taxon>
        <taxon>Oscillatoriophycideae</taxon>
        <taxon>Chroococcales</taxon>
        <taxon>Aphanothecaceae</taxon>
        <taxon>Aphanothece</taxon>
    </lineage>
</organism>
<dbReference type="Pfam" id="PF01370">
    <property type="entry name" value="Epimerase"/>
    <property type="match status" value="1"/>
</dbReference>
<proteinExistence type="predicted"/>
<dbReference type="OrthoDB" id="9808276at2"/>